<dbReference type="GO" id="GO:0006753">
    <property type="term" value="P:nucleoside phosphate metabolic process"/>
    <property type="evidence" value="ECO:0007669"/>
    <property type="project" value="TreeGrafter"/>
</dbReference>
<reference evidence="5" key="1">
    <citation type="submission" date="2016-01" db="EMBL/GenBank/DDBJ databases">
        <authorList>
            <person name="Mitreva M."/>
            <person name="Pepin K.H."/>
            <person name="Mihindukulasuriya K.A."/>
            <person name="Fulton R."/>
            <person name="Fronick C."/>
            <person name="O'Laughlin M."/>
            <person name="Miner T."/>
            <person name="Herter B."/>
            <person name="Rosa B.A."/>
            <person name="Cordes M."/>
            <person name="Tomlinson C."/>
            <person name="Wollam A."/>
            <person name="Palsikar V.B."/>
            <person name="Mardis E.R."/>
            <person name="Wilson R.K."/>
        </authorList>
    </citation>
    <scope>NUCLEOTIDE SEQUENCE [LARGE SCALE GENOMIC DNA]</scope>
    <source>
        <strain evidence="5">DNF00729</strain>
    </source>
</reference>
<dbReference type="Gene3D" id="3.90.79.10">
    <property type="entry name" value="Nucleoside Triphosphate Pyrophosphohydrolase"/>
    <property type="match status" value="1"/>
</dbReference>
<dbReference type="PROSITE" id="PS51462">
    <property type="entry name" value="NUDIX"/>
    <property type="match status" value="1"/>
</dbReference>
<dbReference type="InterPro" id="IPR015797">
    <property type="entry name" value="NUDIX_hydrolase-like_dom_sf"/>
</dbReference>
<sequence>MISEERVIRSEKIYEGKVVTLRCHTVELDGQRYGKREVVEHAGGACIVCFREDGSIPFVRQYRIATKKNLLELPAGFIEHDENPMTAALRELSEETGLEADSADFLLEAYTSPGFTNEKIYIFMCENPKQGEQYLDETEDLEVEYMQLDEALRMVKLGEIIDAKTIIGLYAAKEMRDKKDESSN</sequence>
<evidence type="ECO:0000256" key="2">
    <source>
        <dbReference type="ARBA" id="ARBA00022801"/>
    </source>
</evidence>
<dbReference type="EMBL" id="LSDG01000045">
    <property type="protein sequence ID" value="KXB65144.1"/>
    <property type="molecule type" value="Genomic_DNA"/>
</dbReference>
<dbReference type="Pfam" id="PF00293">
    <property type="entry name" value="NUDIX"/>
    <property type="match status" value="1"/>
</dbReference>
<dbReference type="InterPro" id="IPR020084">
    <property type="entry name" value="NUDIX_hydrolase_CS"/>
</dbReference>
<proteinExistence type="predicted"/>
<feature type="domain" description="Nudix hydrolase" evidence="3">
    <location>
        <begin position="39"/>
        <end position="168"/>
    </location>
</feature>
<accession>A0A134ABQ1</accession>
<keyword evidence="2 4" id="KW-0378">Hydrolase</keyword>
<dbReference type="SUPFAM" id="SSF55811">
    <property type="entry name" value="Nudix"/>
    <property type="match status" value="1"/>
</dbReference>
<dbReference type="PROSITE" id="PS00893">
    <property type="entry name" value="NUDIX_BOX"/>
    <property type="match status" value="1"/>
</dbReference>
<evidence type="ECO:0000313" key="5">
    <source>
        <dbReference type="Proteomes" id="UP000070442"/>
    </source>
</evidence>
<keyword evidence="5" id="KW-1185">Reference proteome</keyword>
<dbReference type="CDD" id="cd03424">
    <property type="entry name" value="NUDIX_ADPRase_Nudt5_UGPPase_Nudt14"/>
    <property type="match status" value="1"/>
</dbReference>
<dbReference type="PATRIC" id="fig|755172.3.peg.1614"/>
<dbReference type="STRING" id="755172.HMPREF1863_01652"/>
<organism evidence="4 5">
    <name type="scientific">Aedoeadaptatus coxii</name>
    <dbReference type="NCBI Taxonomy" id="755172"/>
    <lineage>
        <taxon>Bacteria</taxon>
        <taxon>Bacillati</taxon>
        <taxon>Bacillota</taxon>
        <taxon>Tissierellia</taxon>
        <taxon>Tissierellales</taxon>
        <taxon>Peptoniphilaceae</taxon>
        <taxon>Aedoeadaptatus</taxon>
    </lineage>
</organism>
<dbReference type="GO" id="GO:0016787">
    <property type="term" value="F:hydrolase activity"/>
    <property type="evidence" value="ECO:0007669"/>
    <property type="project" value="UniProtKB-KW"/>
</dbReference>
<dbReference type="PANTHER" id="PTHR11839">
    <property type="entry name" value="UDP/ADP-SUGAR PYROPHOSPHATASE"/>
    <property type="match status" value="1"/>
</dbReference>
<dbReference type="RefSeq" id="WP_068369535.1">
    <property type="nucleotide sequence ID" value="NZ_KQ960182.1"/>
</dbReference>
<gene>
    <name evidence="4" type="ORF">HMPREF1863_01652</name>
</gene>
<dbReference type="Proteomes" id="UP000070442">
    <property type="component" value="Unassembled WGS sequence"/>
</dbReference>
<dbReference type="PANTHER" id="PTHR11839:SF18">
    <property type="entry name" value="NUDIX HYDROLASE DOMAIN-CONTAINING PROTEIN"/>
    <property type="match status" value="1"/>
</dbReference>
<comment type="caution">
    <text evidence="4">The sequence shown here is derived from an EMBL/GenBank/DDBJ whole genome shotgun (WGS) entry which is preliminary data.</text>
</comment>
<name>A0A134ABQ1_9FIRM</name>
<evidence type="ECO:0000313" key="4">
    <source>
        <dbReference type="EMBL" id="KXB65144.1"/>
    </source>
</evidence>
<evidence type="ECO:0000256" key="1">
    <source>
        <dbReference type="ARBA" id="ARBA00001946"/>
    </source>
</evidence>
<dbReference type="AlphaFoldDB" id="A0A134ABQ1"/>
<comment type="cofactor">
    <cofactor evidence="1">
        <name>Mg(2+)</name>
        <dbReference type="ChEBI" id="CHEBI:18420"/>
    </cofactor>
</comment>
<dbReference type="GO" id="GO:0019693">
    <property type="term" value="P:ribose phosphate metabolic process"/>
    <property type="evidence" value="ECO:0007669"/>
    <property type="project" value="TreeGrafter"/>
</dbReference>
<protein>
    <submittedName>
        <fullName evidence="4">Hydrolase, NUDIX family</fullName>
    </submittedName>
</protein>
<dbReference type="OrthoDB" id="9806150at2"/>
<dbReference type="GO" id="GO:0005829">
    <property type="term" value="C:cytosol"/>
    <property type="evidence" value="ECO:0007669"/>
    <property type="project" value="TreeGrafter"/>
</dbReference>
<dbReference type="InterPro" id="IPR000086">
    <property type="entry name" value="NUDIX_hydrolase_dom"/>
</dbReference>
<evidence type="ECO:0000259" key="3">
    <source>
        <dbReference type="PROSITE" id="PS51462"/>
    </source>
</evidence>